<reference evidence="4 5" key="1">
    <citation type="submission" date="2016-10" db="EMBL/GenBank/DDBJ databases">
        <authorList>
            <person name="de Groot N.N."/>
        </authorList>
    </citation>
    <scope>NUCLEOTIDE SEQUENCE [LARGE SCALE GENOMIC DNA]</scope>
    <source>
        <strain evidence="4 5">DSM 45317</strain>
    </source>
</reference>
<keyword evidence="2 4" id="KW-0503">Monooxygenase</keyword>
<evidence type="ECO:0000256" key="2">
    <source>
        <dbReference type="ARBA" id="ARBA00023033"/>
    </source>
</evidence>
<dbReference type="GO" id="GO:0016705">
    <property type="term" value="F:oxidoreductase activity, acting on paired donors, with incorporation or reduction of molecular oxygen"/>
    <property type="evidence" value="ECO:0007669"/>
    <property type="project" value="InterPro"/>
</dbReference>
<organism evidence="4 5">
    <name type="scientific">Geodermatophilus ruber</name>
    <dbReference type="NCBI Taxonomy" id="504800"/>
    <lineage>
        <taxon>Bacteria</taxon>
        <taxon>Bacillati</taxon>
        <taxon>Actinomycetota</taxon>
        <taxon>Actinomycetes</taxon>
        <taxon>Geodermatophilales</taxon>
        <taxon>Geodermatophilaceae</taxon>
        <taxon>Geodermatophilus</taxon>
    </lineage>
</organism>
<dbReference type="GO" id="GO:0004497">
    <property type="term" value="F:monooxygenase activity"/>
    <property type="evidence" value="ECO:0007669"/>
    <property type="project" value="UniProtKB-KW"/>
</dbReference>
<evidence type="ECO:0000259" key="3">
    <source>
        <dbReference type="Pfam" id="PF00296"/>
    </source>
</evidence>
<dbReference type="InterPro" id="IPR011251">
    <property type="entry name" value="Luciferase-like_dom"/>
</dbReference>
<dbReference type="PANTHER" id="PTHR30137">
    <property type="entry name" value="LUCIFERASE-LIKE MONOOXYGENASE"/>
    <property type="match status" value="1"/>
</dbReference>
<keyword evidence="1" id="KW-0560">Oxidoreductase</keyword>
<evidence type="ECO:0000313" key="4">
    <source>
        <dbReference type="EMBL" id="SFL26579.1"/>
    </source>
</evidence>
<dbReference type="SUPFAM" id="SSF51679">
    <property type="entry name" value="Bacterial luciferase-like"/>
    <property type="match status" value="1"/>
</dbReference>
<dbReference type="STRING" id="504800.SAMN04488085_108212"/>
<dbReference type="Pfam" id="PF00296">
    <property type="entry name" value="Bac_luciferase"/>
    <property type="match status" value="1"/>
</dbReference>
<dbReference type="OrthoDB" id="7903015at2"/>
<dbReference type="GO" id="GO:0005829">
    <property type="term" value="C:cytosol"/>
    <property type="evidence" value="ECO:0007669"/>
    <property type="project" value="TreeGrafter"/>
</dbReference>
<evidence type="ECO:0000256" key="1">
    <source>
        <dbReference type="ARBA" id="ARBA00023002"/>
    </source>
</evidence>
<dbReference type="AlphaFoldDB" id="A0A1I4G9N3"/>
<dbReference type="InterPro" id="IPR050766">
    <property type="entry name" value="Bact_Lucif_Oxidored"/>
</dbReference>
<dbReference type="PANTHER" id="PTHR30137:SF8">
    <property type="entry name" value="BLR5498 PROTEIN"/>
    <property type="match status" value="1"/>
</dbReference>
<dbReference type="Gene3D" id="3.20.20.30">
    <property type="entry name" value="Luciferase-like domain"/>
    <property type="match status" value="1"/>
</dbReference>
<dbReference type="InterPro" id="IPR036661">
    <property type="entry name" value="Luciferase-like_sf"/>
</dbReference>
<feature type="domain" description="Luciferase-like" evidence="3">
    <location>
        <begin position="46"/>
        <end position="351"/>
    </location>
</feature>
<name>A0A1I4G9N3_9ACTN</name>
<dbReference type="InParanoid" id="A0A1I4G9N3"/>
<dbReference type="EMBL" id="FOSW01000008">
    <property type="protein sequence ID" value="SFL26579.1"/>
    <property type="molecule type" value="Genomic_DNA"/>
</dbReference>
<sequence>MKVTSFHFMPYRDLPDDFDQRYRSAWVDAPWWELGDAEKVGEYYNQSIDELMHAARMGFDGLGTNEHHQNVYGFMCNPNLFGATLAKLTRDAGLDDVALVQLGATVSSTAPPIRIAEEYAVIDCISGGRLVAGLPLGLGCDANVSYGITPIEQRGRWAEAIDLMRKAWTAEEFFAWNGKYFQLPKVNLWPRPVQKPHPPLLVPGAASSSTWDYCHERDVPYAFLSYFGGKSADNVLNRFWERGEAHGRDRNPYRAAMLQLVGVAETDERAEEEFGKHVEFFYHKLLHLPPHYLAPPGQMDYRSMVSLFSNPYLEHMDYSVDLKPLTAKDMIEKEFAIVGSPATVREKLEAMCRRLNVGHLMVVPQFGSMPHDLAMKNIELFGREVLPHLQRLWVEDGWTNNWWPEKCQKVPAPALAGQA</sequence>
<keyword evidence="5" id="KW-1185">Reference proteome</keyword>
<gene>
    <name evidence="4" type="ORF">SAMN04488085_108212</name>
</gene>
<accession>A0A1I4G9N3</accession>
<dbReference type="Proteomes" id="UP000199152">
    <property type="component" value="Unassembled WGS sequence"/>
</dbReference>
<proteinExistence type="predicted"/>
<dbReference type="RefSeq" id="WP_091325872.1">
    <property type="nucleotide sequence ID" value="NZ_FOSW01000008.1"/>
</dbReference>
<evidence type="ECO:0000313" key="5">
    <source>
        <dbReference type="Proteomes" id="UP000199152"/>
    </source>
</evidence>
<protein>
    <submittedName>
        <fullName evidence="4">Flavin-dependent oxidoreductase, luciferase family (Includes alkanesulfonate monooxygenase SsuD and methylene tetrahydromethanopterin reductase)</fullName>
    </submittedName>
</protein>